<name>A0A366CVN2_9GAMM</name>
<keyword evidence="1" id="KW-0812">Transmembrane</keyword>
<protein>
    <submittedName>
        <fullName evidence="3">ImcF (Intracellular multiplication and macrophage-killing)-related protein</fullName>
    </submittedName>
</protein>
<gene>
    <name evidence="3" type="ORF">DFP76_10745</name>
</gene>
<evidence type="ECO:0000313" key="4">
    <source>
        <dbReference type="Proteomes" id="UP000252086"/>
    </source>
</evidence>
<evidence type="ECO:0000259" key="2">
    <source>
        <dbReference type="Pfam" id="PF14331"/>
    </source>
</evidence>
<feature type="domain" description="Type VI secretion system component TssM1 N-terminal" evidence="2">
    <location>
        <begin position="207"/>
        <end position="391"/>
    </location>
</feature>
<dbReference type="Pfam" id="PF14331">
    <property type="entry name" value="IcmF-related_N"/>
    <property type="match status" value="1"/>
</dbReference>
<dbReference type="Proteomes" id="UP000252086">
    <property type="component" value="Unassembled WGS sequence"/>
</dbReference>
<dbReference type="PANTHER" id="PTHR36153:SF1">
    <property type="entry name" value="TYPE VI SECRETION SYSTEM COMPONENT TSSM1"/>
    <property type="match status" value="1"/>
</dbReference>
<organism evidence="3 4">
    <name type="scientific">Marinomonas aquiplantarum</name>
    <dbReference type="NCBI Taxonomy" id="491951"/>
    <lineage>
        <taxon>Bacteria</taxon>
        <taxon>Pseudomonadati</taxon>
        <taxon>Pseudomonadota</taxon>
        <taxon>Gammaproteobacteria</taxon>
        <taxon>Oceanospirillales</taxon>
        <taxon>Oceanospirillaceae</taxon>
        <taxon>Marinomonas</taxon>
    </lineage>
</organism>
<dbReference type="EMBL" id="QNRF01000007">
    <property type="protein sequence ID" value="RBO81902.1"/>
    <property type="molecule type" value="Genomic_DNA"/>
</dbReference>
<dbReference type="InterPro" id="IPR053156">
    <property type="entry name" value="T6SS_TssM-like"/>
</dbReference>
<evidence type="ECO:0000256" key="1">
    <source>
        <dbReference type="SAM" id="Phobius"/>
    </source>
</evidence>
<reference evidence="3 4" key="1">
    <citation type="submission" date="2018-06" db="EMBL/GenBank/DDBJ databases">
        <title>Genomic Encyclopedia of Type Strains, Phase III (KMG-III): the genomes of soil and plant-associated and newly described type strains.</title>
        <authorList>
            <person name="Whitman W."/>
        </authorList>
    </citation>
    <scope>NUCLEOTIDE SEQUENCE [LARGE SCALE GENOMIC DNA]</scope>
    <source>
        <strain evidence="3 4">CECT 7732</strain>
    </source>
</reference>
<dbReference type="OrthoDB" id="9758229at2"/>
<keyword evidence="1" id="KW-0472">Membrane</keyword>
<sequence>MGGLVREWLAKIKSFMRQYDALNHQLESLFHGVMQRLQPLIEALKPIWQDPLWQMIALILGALLLVLLGAWFAKKLWAFVRWLGQLIYRVLAACLNVFYKPLVWCYKRLFKGKQTNDKRPTRPFRQRLLVVQIRRAIAALQYLTTRQAWRYQMSWSLLLGDAEANRTQLIRAVKEGRRDTLLPREKRLVGGSRRWHFYDHGVVIEGEESQLSTLMEGLHWYRPERPVDNIILCVSAKTLLQQDSVGLQATGEGLFQQLWLIQKKSGFVLPVYLMVTELEEVTGFQAFWESQPQDVLSQMLGWSNPYRLDTAFSLDWVSEAFAYLLDRLQVIKLKVAAGGQALADIDNFMMFPHQFSQLQGPLTTVIKAAFSQSGFQEALPLRGLYFTGKVSQQQAFAEAVFQHKIFAEKHLARVIEKRHFSSNKLLRRLQFSVLGLGLGLTLLLAHDIVRIHQFNQFGLQKLQQIHLLMPDCTDQGTQTYALLQGLSDISGANVSLAMPISLLGHAKDKKEQSASEQIMKNKLLLGLECRLKEKAEELTRIINATPQTDHYPTLLKHYFVRFEALLAFEKNQQVLLMLAGPLDSEKGISKALFELLNYLYDNPVPTTLDLNSQLILGAIRQVDLAFSWSATDPLVDRQKVLTQLQSHTQQLQQALLSFVEQVPIAPLQAFNQAPVSIPRHANLPPSPFGHDLGVLNHWLQKTEQDWLITTPQSSACGRLQTHLEEAEEGMVLFGYDADALQTMAQIFSAEVCDEPVRKELANLNVSPFGELYIRDQQGLLNASPALNRLVDKAQAISRLAYVKGHFPPALDSTEIIVRWDPAPLQELLDILGQQQNFVAEYSASSLFDNSLRSRLQDVTERLLSEAMIRPSQQLTLPKPSYNLVADRERQLDQAVTSFTQVMSLLLQIEALLKQQGDRVNVLHLNQKVTQFVYRQLQQIEQLVADYHLYQPVLSPDWQAASFLQALFQLKDSKQSETYLQNQQQKLSYLAFHYAQPLLQYLQNSHTGLSNVTVQRWLATLDDLAKFERAEAGNPVSGLHDLIGQTLPTLNNAECGQTLAVNPPNKGDSWFAMRSRQITQQAKLECSSAEQKAIIARYQDLQQHFNQQLAGQFPFAELPQAGRKELSPKQLRAFLTDYRRLSKDLLPALENLLEHQGDALQLNLQGSWRDFLLEMDQISEFFAKVWQDKPKQWQVNLKPMFDAQPSRLSGTNQIVQWGLSSGTQHSQFPNGESDLVWQPGLPLSLSLRWASGSAYRPLGGPSRQANIQPYVDLTSSTARFDSEGQWGLFSWLKRYQNDLMQAQDGAALLSFYVPVVLKGNDRQIQQPAYVSRANLVLQAYVLDAKGEPQTVPLPYYFPTYAPNLSE</sequence>
<feature type="transmembrane region" description="Helical" evidence="1">
    <location>
        <begin position="52"/>
        <end position="73"/>
    </location>
</feature>
<keyword evidence="1" id="KW-1133">Transmembrane helix</keyword>
<proteinExistence type="predicted"/>
<accession>A0A366CVN2</accession>
<feature type="transmembrane region" description="Helical" evidence="1">
    <location>
        <begin position="79"/>
        <end position="99"/>
    </location>
</feature>
<keyword evidence="4" id="KW-1185">Reference proteome</keyword>
<comment type="caution">
    <text evidence="3">The sequence shown here is derived from an EMBL/GenBank/DDBJ whole genome shotgun (WGS) entry which is preliminary data.</text>
</comment>
<evidence type="ECO:0000313" key="3">
    <source>
        <dbReference type="EMBL" id="RBO81902.1"/>
    </source>
</evidence>
<dbReference type="PANTHER" id="PTHR36153">
    <property type="entry name" value="INNER MEMBRANE PROTEIN-RELATED"/>
    <property type="match status" value="1"/>
</dbReference>
<dbReference type="InterPro" id="IPR025743">
    <property type="entry name" value="TssM1_N"/>
</dbReference>